<evidence type="ECO:0000256" key="6">
    <source>
        <dbReference type="ARBA" id="ARBA00022448"/>
    </source>
</evidence>
<keyword evidence="9" id="KW-0249">Electron transport</keyword>
<organism evidence="13 14">
    <name type="scientific">Geodia barretti</name>
    <name type="common">Barrett's horny sponge</name>
    <dbReference type="NCBI Taxonomy" id="519541"/>
    <lineage>
        <taxon>Eukaryota</taxon>
        <taxon>Metazoa</taxon>
        <taxon>Porifera</taxon>
        <taxon>Demospongiae</taxon>
        <taxon>Heteroscleromorpha</taxon>
        <taxon>Tetractinellida</taxon>
        <taxon>Astrophorina</taxon>
        <taxon>Geodiidae</taxon>
        <taxon>Geodia</taxon>
    </lineage>
</organism>
<comment type="caution">
    <text evidence="13">The sequence shown here is derived from an EMBL/GenBank/DDBJ whole genome shotgun (WGS) entry which is preliminary data.</text>
</comment>
<evidence type="ECO:0000313" key="13">
    <source>
        <dbReference type="EMBL" id="CAI8019713.1"/>
    </source>
</evidence>
<evidence type="ECO:0000256" key="11">
    <source>
        <dbReference type="ARBA" id="ARBA00023136"/>
    </source>
</evidence>
<dbReference type="PROSITE" id="PS51808">
    <property type="entry name" value="CHCH"/>
    <property type="match status" value="1"/>
</dbReference>
<evidence type="ECO:0000256" key="5">
    <source>
        <dbReference type="ARBA" id="ARBA00018677"/>
    </source>
</evidence>
<dbReference type="EMBL" id="CASHTH010001771">
    <property type="protein sequence ID" value="CAI8019713.1"/>
    <property type="molecule type" value="Genomic_DNA"/>
</dbReference>
<keyword evidence="14" id="KW-1185">Reference proteome</keyword>
<keyword evidence="7" id="KW-0679">Respiratory chain</keyword>
<evidence type="ECO:0000256" key="4">
    <source>
        <dbReference type="ARBA" id="ARBA00008006"/>
    </source>
</evidence>
<dbReference type="AlphaFoldDB" id="A0AA35RZA6"/>
<keyword evidence="11" id="KW-0472">Membrane</keyword>
<comment type="subcellular location">
    <subcellularLocation>
        <location evidence="3">Mitochondrion inner membrane</location>
        <topology evidence="3">Peripheral membrane protein</topology>
    </subcellularLocation>
    <subcellularLocation>
        <location evidence="2">Mitochondrion intermembrane space</location>
    </subcellularLocation>
</comment>
<name>A0AA35RZA6_GEOBA</name>
<reference evidence="13" key="1">
    <citation type="submission" date="2023-03" db="EMBL/GenBank/DDBJ databases">
        <authorList>
            <person name="Steffen K."/>
            <person name="Cardenas P."/>
        </authorList>
    </citation>
    <scope>NUCLEOTIDE SEQUENCE</scope>
</reference>
<evidence type="ECO:0000256" key="1">
    <source>
        <dbReference type="ARBA" id="ARBA00003195"/>
    </source>
</evidence>
<evidence type="ECO:0000256" key="12">
    <source>
        <dbReference type="ARBA" id="ARBA00023157"/>
    </source>
</evidence>
<proteinExistence type="inferred from homology"/>
<keyword evidence="10" id="KW-0496">Mitochondrion</keyword>
<dbReference type="Proteomes" id="UP001174909">
    <property type="component" value="Unassembled WGS sequence"/>
</dbReference>
<keyword evidence="8" id="KW-0999">Mitochondrion inner membrane</keyword>
<comment type="similarity">
    <text evidence="4">Belongs to the complex I NDUFB7 subunit family.</text>
</comment>
<evidence type="ECO:0000256" key="3">
    <source>
        <dbReference type="ARBA" id="ARBA00004637"/>
    </source>
</evidence>
<dbReference type="PANTHER" id="PTHR20900:SF0">
    <property type="entry name" value="NADH DEHYDROGENASE [UBIQUINONE] 1 BETA SUBCOMPLEX SUBUNIT 7"/>
    <property type="match status" value="1"/>
</dbReference>
<evidence type="ECO:0000256" key="7">
    <source>
        <dbReference type="ARBA" id="ARBA00022660"/>
    </source>
</evidence>
<accession>A0AA35RZA6</accession>
<sequence>MQVSQEEMAEAKVPLVLRDYCAHLFIPLAKCRKENYYIPWKCQAEKHHWDQCQFEDYLDRVRQKRRQQTGED</sequence>
<dbReference type="PANTHER" id="PTHR20900">
    <property type="entry name" value="NADH:UBIQUINONE OXIDOREDUCTASE B18-LIKE SUBUNIT"/>
    <property type="match status" value="1"/>
</dbReference>
<evidence type="ECO:0000313" key="14">
    <source>
        <dbReference type="Proteomes" id="UP001174909"/>
    </source>
</evidence>
<evidence type="ECO:0000256" key="10">
    <source>
        <dbReference type="ARBA" id="ARBA00023128"/>
    </source>
</evidence>
<gene>
    <name evidence="13" type="ORF">GBAR_LOCUS11827</name>
</gene>
<dbReference type="Pfam" id="PF05676">
    <property type="entry name" value="NDUF_B7"/>
    <property type="match status" value="1"/>
</dbReference>
<comment type="function">
    <text evidence="1">Accessory subunit of the mitochondrial membrane respiratory chain NADH dehydrogenase (Complex I), that is believed not to be involved in catalysis. Complex I functions in the transfer of electrons from NADH to the respiratory chain. The immediate electron acceptor for the enzyme is believed to be ubiquinone.</text>
</comment>
<dbReference type="InterPro" id="IPR008698">
    <property type="entry name" value="NDUB7"/>
</dbReference>
<keyword evidence="6" id="KW-0813">Transport</keyword>
<evidence type="ECO:0000256" key="8">
    <source>
        <dbReference type="ARBA" id="ARBA00022792"/>
    </source>
</evidence>
<evidence type="ECO:0000256" key="9">
    <source>
        <dbReference type="ARBA" id="ARBA00022982"/>
    </source>
</evidence>
<protein>
    <recommendedName>
        <fullName evidence="5">NADH dehydrogenase [ubiquinone] 1 beta subcomplex subunit 7</fullName>
    </recommendedName>
</protein>
<evidence type="ECO:0000256" key="2">
    <source>
        <dbReference type="ARBA" id="ARBA00004569"/>
    </source>
</evidence>
<dbReference type="GO" id="GO:0005758">
    <property type="term" value="C:mitochondrial intermembrane space"/>
    <property type="evidence" value="ECO:0007669"/>
    <property type="project" value="UniProtKB-SubCell"/>
</dbReference>
<dbReference type="GO" id="GO:0005743">
    <property type="term" value="C:mitochondrial inner membrane"/>
    <property type="evidence" value="ECO:0007669"/>
    <property type="project" value="UniProtKB-SubCell"/>
</dbReference>
<keyword evidence="12" id="KW-1015">Disulfide bond</keyword>